<evidence type="ECO:0000313" key="12">
    <source>
        <dbReference type="Proteomes" id="UP000054078"/>
    </source>
</evidence>
<dbReference type="PANTHER" id="PTHR30100:SF1">
    <property type="entry name" value="PHOSPHATE ACYLTRANSFERASE"/>
    <property type="match status" value="1"/>
</dbReference>
<dbReference type="NCBIfam" id="TIGR00182">
    <property type="entry name" value="plsX"/>
    <property type="match status" value="1"/>
</dbReference>
<organism evidence="11 12">
    <name type="scientific">Tractidigestivibacter scatoligenes</name>
    <name type="common">Olsenella scatoligenes</name>
    <dbReference type="NCBI Taxonomy" id="1299998"/>
    <lineage>
        <taxon>Bacteria</taxon>
        <taxon>Bacillati</taxon>
        <taxon>Actinomycetota</taxon>
        <taxon>Coriobacteriia</taxon>
        <taxon>Coriobacteriales</taxon>
        <taxon>Atopobiaceae</taxon>
        <taxon>Tractidigestivibacter</taxon>
    </lineage>
</organism>
<dbReference type="InterPro" id="IPR003664">
    <property type="entry name" value="FA_synthesis"/>
</dbReference>
<dbReference type="PIRSF" id="PIRSF002465">
    <property type="entry name" value="Phsphlp_syn_PlsX"/>
    <property type="match status" value="1"/>
</dbReference>
<dbReference type="Pfam" id="PF02504">
    <property type="entry name" value="FA_synthesis"/>
    <property type="match status" value="1"/>
</dbReference>
<dbReference type="PANTHER" id="PTHR30100">
    <property type="entry name" value="FATTY ACID/PHOSPHOLIPID SYNTHESIS PROTEIN PLSX"/>
    <property type="match status" value="1"/>
</dbReference>
<dbReference type="Proteomes" id="UP000054078">
    <property type="component" value="Unassembled WGS sequence"/>
</dbReference>
<dbReference type="UniPathway" id="UPA00085"/>
<comment type="similarity">
    <text evidence="10">Belongs to the PlsX family.</text>
</comment>
<keyword evidence="11" id="KW-0012">Acyltransferase</keyword>
<evidence type="ECO:0000256" key="1">
    <source>
        <dbReference type="ARBA" id="ARBA00001232"/>
    </source>
</evidence>
<comment type="pathway">
    <text evidence="10">Lipid metabolism; phospholipid metabolism.</text>
</comment>
<dbReference type="RefSeq" id="WP_059055562.1">
    <property type="nucleotide sequence ID" value="NZ_LOJF01000011.1"/>
</dbReference>
<name>A0A100YUC0_TRASO</name>
<evidence type="ECO:0000256" key="4">
    <source>
        <dbReference type="ARBA" id="ARBA00022679"/>
    </source>
</evidence>
<dbReference type="EC" id="2.3.1.274" evidence="8 10"/>
<evidence type="ECO:0000256" key="5">
    <source>
        <dbReference type="ARBA" id="ARBA00023098"/>
    </source>
</evidence>
<keyword evidence="5 10" id="KW-0443">Lipid metabolism</keyword>
<evidence type="ECO:0000256" key="2">
    <source>
        <dbReference type="ARBA" id="ARBA00022490"/>
    </source>
</evidence>
<dbReference type="EMBL" id="LOJF01000011">
    <property type="protein sequence ID" value="KUH57847.1"/>
    <property type="molecule type" value="Genomic_DNA"/>
</dbReference>
<comment type="function">
    <text evidence="10">Catalyzes the reversible formation of acyl-phosphate (acyl-PO(4)) from acyl-[acyl-carrier-protein] (acyl-ACP). This enzyme utilizes acyl-ACP as fatty acyl donor, but not acyl-CoA.</text>
</comment>
<evidence type="ECO:0000313" key="11">
    <source>
        <dbReference type="EMBL" id="KUH57847.1"/>
    </source>
</evidence>
<dbReference type="AlphaFoldDB" id="A0A100YUC0"/>
<accession>A0A100YUC0</accession>
<keyword evidence="6 10" id="KW-0594">Phospholipid biosynthesis</keyword>
<keyword evidence="12" id="KW-1185">Reference proteome</keyword>
<keyword evidence="7 10" id="KW-1208">Phospholipid metabolism</keyword>
<evidence type="ECO:0000256" key="7">
    <source>
        <dbReference type="ARBA" id="ARBA00023264"/>
    </source>
</evidence>
<dbReference type="STRING" id="1299998.AUL39_09155"/>
<proteinExistence type="inferred from homology"/>
<protein>
    <recommendedName>
        <fullName evidence="8 10">Phosphate acyltransferase</fullName>
        <ecNumber evidence="8 10">2.3.1.274</ecNumber>
    </recommendedName>
    <alternativeName>
        <fullName evidence="10">Acyl-ACP phosphotransacylase</fullName>
    </alternativeName>
    <alternativeName>
        <fullName evidence="10">Acyl-[acyl-carrier-protein]--phosphate acyltransferase</fullName>
    </alternativeName>
    <alternativeName>
        <fullName evidence="10">Phosphate-acyl-ACP acyltransferase</fullName>
    </alternativeName>
</protein>
<dbReference type="InterPro" id="IPR012281">
    <property type="entry name" value="Phospholipid_synth_PlsX-like"/>
</dbReference>
<keyword evidence="3 10" id="KW-0444">Lipid biosynthesis</keyword>
<keyword evidence="2 10" id="KW-0963">Cytoplasm</keyword>
<keyword evidence="4 10" id="KW-0808">Transferase</keyword>
<evidence type="ECO:0000256" key="3">
    <source>
        <dbReference type="ARBA" id="ARBA00022516"/>
    </source>
</evidence>
<reference evidence="11 12" key="1">
    <citation type="submission" date="2015-12" db="EMBL/GenBank/DDBJ databases">
        <title>Draft Genome Sequence of Olsenella scatoligenes SK9K4T; a Producer of 3-Methylindole- (skatole) and 4-Methylphenol- (p-cresol) Isolated from Pig Feces.</title>
        <authorList>
            <person name="Li X."/>
            <person name="Borg B."/>
            <person name="Canibe N."/>
        </authorList>
    </citation>
    <scope>NUCLEOTIDE SEQUENCE [LARGE SCALE GENOMIC DNA]</scope>
    <source>
        <strain evidence="11 12">SK9K4</strain>
    </source>
</reference>
<evidence type="ECO:0000256" key="9">
    <source>
        <dbReference type="ARBA" id="ARBA00046608"/>
    </source>
</evidence>
<comment type="caution">
    <text evidence="11">The sequence shown here is derived from an EMBL/GenBank/DDBJ whole genome shotgun (WGS) entry which is preliminary data.</text>
</comment>
<dbReference type="Gene3D" id="3.40.718.10">
    <property type="entry name" value="Isopropylmalate Dehydrogenase"/>
    <property type="match status" value="1"/>
</dbReference>
<comment type="subcellular location">
    <subcellularLocation>
        <location evidence="10">Cytoplasm</location>
    </subcellularLocation>
    <text evidence="10">Associated with the membrane possibly through PlsY.</text>
</comment>
<evidence type="ECO:0000256" key="10">
    <source>
        <dbReference type="HAMAP-Rule" id="MF_00019"/>
    </source>
</evidence>
<dbReference type="GO" id="GO:0005737">
    <property type="term" value="C:cytoplasm"/>
    <property type="evidence" value="ECO:0007669"/>
    <property type="project" value="UniProtKB-SubCell"/>
</dbReference>
<dbReference type="GO" id="GO:0008654">
    <property type="term" value="P:phospholipid biosynthetic process"/>
    <property type="evidence" value="ECO:0007669"/>
    <property type="project" value="UniProtKB-KW"/>
</dbReference>
<dbReference type="GO" id="GO:0043811">
    <property type="term" value="F:phosphate:acyl-[acyl carrier protein] acyltransferase activity"/>
    <property type="evidence" value="ECO:0007669"/>
    <property type="project" value="UniProtKB-UniRule"/>
</dbReference>
<dbReference type="GO" id="GO:0006633">
    <property type="term" value="P:fatty acid biosynthetic process"/>
    <property type="evidence" value="ECO:0007669"/>
    <property type="project" value="UniProtKB-UniRule"/>
</dbReference>
<evidence type="ECO:0000256" key="6">
    <source>
        <dbReference type="ARBA" id="ARBA00023209"/>
    </source>
</evidence>
<dbReference type="SUPFAM" id="SSF53659">
    <property type="entry name" value="Isocitrate/Isopropylmalate dehydrogenase-like"/>
    <property type="match status" value="1"/>
</dbReference>
<dbReference type="OrthoDB" id="9806408at2"/>
<comment type="subunit">
    <text evidence="9 10">Homodimer. Probably interacts with PlsY.</text>
</comment>
<evidence type="ECO:0000256" key="8">
    <source>
        <dbReference type="ARBA" id="ARBA00024069"/>
    </source>
</evidence>
<comment type="catalytic activity">
    <reaction evidence="1 10">
        <text>a fatty acyl-[ACP] + phosphate = an acyl phosphate + holo-[ACP]</text>
        <dbReference type="Rhea" id="RHEA:42292"/>
        <dbReference type="Rhea" id="RHEA-COMP:9685"/>
        <dbReference type="Rhea" id="RHEA-COMP:14125"/>
        <dbReference type="ChEBI" id="CHEBI:43474"/>
        <dbReference type="ChEBI" id="CHEBI:59918"/>
        <dbReference type="ChEBI" id="CHEBI:64479"/>
        <dbReference type="ChEBI" id="CHEBI:138651"/>
        <dbReference type="EC" id="2.3.1.274"/>
    </reaction>
</comment>
<dbReference type="HAMAP" id="MF_00019">
    <property type="entry name" value="PlsX"/>
    <property type="match status" value="1"/>
</dbReference>
<gene>
    <name evidence="10" type="primary">plsX</name>
    <name evidence="11" type="ORF">AUL39_09155</name>
</gene>
<sequence length="329" mass="33529">MTTICVDVMGSDREPSVLLEGVAKALELDPQLKVLVAGDASVVEPFARDHERAEALVTTEVIAMDEHPASAVRKKKDASIVRAASAVRAGQADGLFSAGSTGAVLTAATFGIGRIKGIRRPALTLAAPGISGKKTVLLDCGANADVQPDVIVQFAHMGRAYAQVVLGVDEPRVALLCNGSEETKGSELALSYHKALAEGNCGFVGNAEGTDLLAGTFDVIVADGFTGNVALKTIEGTAKFIVSRVKAAAGESKRAGLGALMLKPALKTVAGELSGDEMGGAVLLGLRAPVVKGHGSTSAEAVASGTLACARAARGQLCERIAKACEKAE</sequence>